<dbReference type="SUPFAM" id="SSF51430">
    <property type="entry name" value="NAD(P)-linked oxidoreductase"/>
    <property type="match status" value="1"/>
</dbReference>
<keyword evidence="3" id="KW-1185">Reference proteome</keyword>
<reference evidence="2 3" key="1">
    <citation type="submission" date="2016-10" db="EMBL/GenBank/DDBJ databases">
        <authorList>
            <person name="de Groot N.N."/>
        </authorList>
    </citation>
    <scope>NUCLEOTIDE SEQUENCE [LARGE SCALE GENOMIC DNA]</scope>
    <source>
        <strain evidence="2 3">DSM 21035</strain>
    </source>
</reference>
<name>A0A1H9K6Q4_9FLAO</name>
<protein>
    <submittedName>
        <fullName evidence="2">Predicted oxidoreductase</fullName>
    </submittedName>
</protein>
<dbReference type="Pfam" id="PF00248">
    <property type="entry name" value="Aldo_ket_red"/>
    <property type="match status" value="1"/>
</dbReference>
<dbReference type="PANTHER" id="PTHR43312">
    <property type="entry name" value="D-THREO-ALDOSE 1-DEHYDROGENASE"/>
    <property type="match status" value="1"/>
</dbReference>
<dbReference type="STRING" id="419940.SAMN05421824_2640"/>
<dbReference type="Proteomes" id="UP000198999">
    <property type="component" value="Unassembled WGS sequence"/>
</dbReference>
<dbReference type="AlphaFoldDB" id="A0A1H9K6Q4"/>
<dbReference type="OrthoDB" id="9773828at2"/>
<dbReference type="Gene3D" id="3.20.20.100">
    <property type="entry name" value="NADP-dependent oxidoreductase domain"/>
    <property type="match status" value="1"/>
</dbReference>
<feature type="domain" description="NADP-dependent oxidoreductase" evidence="1">
    <location>
        <begin position="15"/>
        <end position="316"/>
    </location>
</feature>
<accession>A0A1H9K6Q4</accession>
<evidence type="ECO:0000313" key="3">
    <source>
        <dbReference type="Proteomes" id="UP000198999"/>
    </source>
</evidence>
<dbReference type="InterPro" id="IPR023210">
    <property type="entry name" value="NADP_OxRdtase_dom"/>
</dbReference>
<dbReference type="InterPro" id="IPR036812">
    <property type="entry name" value="NAD(P)_OxRdtase_dom_sf"/>
</dbReference>
<dbReference type="CDD" id="cd19086">
    <property type="entry name" value="AKR_AKR11C1"/>
    <property type="match status" value="1"/>
</dbReference>
<dbReference type="RefSeq" id="WP_092580342.1">
    <property type="nucleotide sequence ID" value="NZ_FOFN01000004.1"/>
</dbReference>
<dbReference type="InterPro" id="IPR053135">
    <property type="entry name" value="AKR2_Oxidoreductase"/>
</dbReference>
<organism evidence="2 3">
    <name type="scientific">Hyunsoonleella jejuensis</name>
    <dbReference type="NCBI Taxonomy" id="419940"/>
    <lineage>
        <taxon>Bacteria</taxon>
        <taxon>Pseudomonadati</taxon>
        <taxon>Bacteroidota</taxon>
        <taxon>Flavobacteriia</taxon>
        <taxon>Flavobacteriales</taxon>
        <taxon>Flavobacteriaceae</taxon>
    </lineage>
</organism>
<gene>
    <name evidence="2" type="ORF">SAMN05421824_2640</name>
</gene>
<dbReference type="EMBL" id="FOFN01000004">
    <property type="protein sequence ID" value="SEQ94718.1"/>
    <property type="molecule type" value="Genomic_DNA"/>
</dbReference>
<evidence type="ECO:0000313" key="2">
    <source>
        <dbReference type="EMBL" id="SEQ94718.1"/>
    </source>
</evidence>
<proteinExistence type="predicted"/>
<evidence type="ECO:0000259" key="1">
    <source>
        <dbReference type="Pfam" id="PF00248"/>
    </source>
</evidence>
<dbReference type="PANTHER" id="PTHR43312:SF1">
    <property type="entry name" value="NADP-DEPENDENT OXIDOREDUCTASE DOMAIN-CONTAINING PROTEIN"/>
    <property type="match status" value="1"/>
</dbReference>
<sequence>MEHRQLGAKGFEVSEIGLGCWQLGSDWGTGISEALSFKILNEATTHGIDFFDTADVYGNGLSEKRIGAFLKQQDKPIRVATKFGRNGNVFPNSYTKDKLRKSVEGSLERLGIDALDLLQLHCVPFDVLKQGDIFDWLRDLKNEGLIHHFGASVETIEEGFFCMQQEGLVSLQVIFNVFRQKLVTDLLPQAEANGIGIIVRLPLASGLLTGKYTKNTTFAEEDHRNYNRNGDAFNVGETFAGVPFEKGIDIVNSIEKNILPSDLSMVQLALRWILDHNAVSTIIPGASSPKQVVSNVEAAKLSRLSAQTHKALSALYENEIHKHVRGAY</sequence>